<dbReference type="AlphaFoldDB" id="A0AAV7Y6V4"/>
<feature type="compositionally biased region" description="Basic residues" evidence="1">
    <location>
        <begin position="43"/>
        <end position="61"/>
    </location>
</feature>
<feature type="region of interest" description="Disordered" evidence="1">
    <location>
        <begin position="43"/>
        <end position="84"/>
    </location>
</feature>
<protein>
    <submittedName>
        <fullName evidence="2">Chascon isoform d-related</fullName>
    </submittedName>
</protein>
<feature type="compositionally biased region" description="Basic and acidic residues" evidence="1">
    <location>
        <begin position="106"/>
        <end position="134"/>
    </location>
</feature>
<evidence type="ECO:0000256" key="1">
    <source>
        <dbReference type="SAM" id="MobiDB-lite"/>
    </source>
</evidence>
<feature type="compositionally biased region" description="Basic and acidic residues" evidence="1">
    <location>
        <begin position="204"/>
        <end position="234"/>
    </location>
</feature>
<sequence length="279" mass="33263">MSLDRFKTKFSKKSNNQKDSKFFKHVGSFKQFIKKTIDEEKIHKAKMKSTKHLSKTIKHLKEKHEERKKTNTKPKEKSLIDKHDPVEKILSNLDSFFLRHLEKQQIKKNKKEKENEKEIENKKKNEKEKEKENEKENEEEKEEETEPINFTKKLIELGFPPETIKKVVENLTEEELNSEKEKLTLLLIDRLIIYNDENIDKILVKENENENEKEKEKEIENKNEKEEEKEEPTKNKKKCQSDSGSGNDEDEINLCRICFENPKEGGSKLFDDEKKKNSN</sequence>
<accession>A0AAV7Y6V4</accession>
<organism evidence="2 3">
    <name type="scientific">Anaeramoeba flamelloides</name>
    <dbReference type="NCBI Taxonomy" id="1746091"/>
    <lineage>
        <taxon>Eukaryota</taxon>
        <taxon>Metamonada</taxon>
        <taxon>Anaeramoebidae</taxon>
        <taxon>Anaeramoeba</taxon>
    </lineage>
</organism>
<feature type="compositionally biased region" description="Basic and acidic residues" evidence="1">
    <location>
        <begin position="62"/>
        <end position="84"/>
    </location>
</feature>
<gene>
    <name evidence="2" type="ORF">M0812_28011</name>
</gene>
<feature type="region of interest" description="Disordered" evidence="1">
    <location>
        <begin position="106"/>
        <end position="155"/>
    </location>
</feature>
<dbReference type="EMBL" id="JANTQA010000070">
    <property type="protein sequence ID" value="KAJ3425566.1"/>
    <property type="molecule type" value="Genomic_DNA"/>
</dbReference>
<name>A0AAV7Y6V4_9EUKA</name>
<reference evidence="2" key="1">
    <citation type="submission" date="2022-08" db="EMBL/GenBank/DDBJ databases">
        <title>Novel sulphate-reducing endosymbionts in the free-living metamonad Anaeramoeba.</title>
        <authorList>
            <person name="Jerlstrom-Hultqvist J."/>
            <person name="Cepicka I."/>
            <person name="Gallot-Lavallee L."/>
            <person name="Salas-Leiva D."/>
            <person name="Curtis B.A."/>
            <person name="Zahonova K."/>
            <person name="Pipaliya S."/>
            <person name="Dacks J."/>
            <person name="Roger A.J."/>
        </authorList>
    </citation>
    <scope>NUCLEOTIDE SEQUENCE</scope>
    <source>
        <strain evidence="2">Busselton2</strain>
    </source>
</reference>
<evidence type="ECO:0000313" key="2">
    <source>
        <dbReference type="EMBL" id="KAJ3425566.1"/>
    </source>
</evidence>
<proteinExistence type="predicted"/>
<feature type="region of interest" description="Disordered" evidence="1">
    <location>
        <begin position="204"/>
        <end position="251"/>
    </location>
</feature>
<evidence type="ECO:0000313" key="3">
    <source>
        <dbReference type="Proteomes" id="UP001146793"/>
    </source>
</evidence>
<feature type="compositionally biased region" description="Acidic residues" evidence="1">
    <location>
        <begin position="135"/>
        <end position="146"/>
    </location>
</feature>
<comment type="caution">
    <text evidence="2">The sequence shown here is derived from an EMBL/GenBank/DDBJ whole genome shotgun (WGS) entry which is preliminary data.</text>
</comment>
<dbReference type="Proteomes" id="UP001146793">
    <property type="component" value="Unassembled WGS sequence"/>
</dbReference>